<evidence type="ECO:0000256" key="5">
    <source>
        <dbReference type="ARBA" id="ARBA00023180"/>
    </source>
</evidence>
<dbReference type="PANTHER" id="PTHR43123">
    <property type="entry name" value="POLYSACCHARIDE DEACETYLASE-RELATED"/>
    <property type="match status" value="1"/>
</dbReference>
<evidence type="ECO:0000256" key="2">
    <source>
        <dbReference type="ARBA" id="ARBA00022475"/>
    </source>
</evidence>
<organism evidence="10 11">
    <name type="scientific">Tremella mesenterica</name>
    <name type="common">Jelly fungus</name>
    <dbReference type="NCBI Taxonomy" id="5217"/>
    <lineage>
        <taxon>Eukaryota</taxon>
        <taxon>Fungi</taxon>
        <taxon>Dikarya</taxon>
        <taxon>Basidiomycota</taxon>
        <taxon>Agaricomycotina</taxon>
        <taxon>Tremellomycetes</taxon>
        <taxon>Tremellales</taxon>
        <taxon>Tremellaceae</taxon>
        <taxon>Tremella</taxon>
    </lineage>
</organism>
<dbReference type="InterPro" id="IPR002509">
    <property type="entry name" value="NODB_dom"/>
</dbReference>
<keyword evidence="5" id="KW-0325">Glycoprotein</keyword>
<name>A0A4Q1BHW5_TREME</name>
<keyword evidence="2" id="KW-1003">Cell membrane</keyword>
<dbReference type="SUPFAM" id="SSF88713">
    <property type="entry name" value="Glycoside hydrolase/deacetylase"/>
    <property type="match status" value="1"/>
</dbReference>
<accession>A0A4Q1BHW5</accession>
<dbReference type="STRING" id="5217.A0A4Q1BHW5"/>
<dbReference type="GO" id="GO:0098552">
    <property type="term" value="C:side of membrane"/>
    <property type="evidence" value="ECO:0007669"/>
    <property type="project" value="UniProtKB-KW"/>
</dbReference>
<dbReference type="InterPro" id="IPR011330">
    <property type="entry name" value="Glyco_hydro/deAcase_b/a-brl"/>
</dbReference>
<comment type="caution">
    <text evidence="10">The sequence shown here is derived from an EMBL/GenBank/DDBJ whole genome shotgun (WGS) entry which is preliminary data.</text>
</comment>
<evidence type="ECO:0000256" key="4">
    <source>
        <dbReference type="ARBA" id="ARBA00023136"/>
    </source>
</evidence>
<dbReference type="PROSITE" id="PS51677">
    <property type="entry name" value="NODB"/>
    <property type="match status" value="1"/>
</dbReference>
<dbReference type="OMA" id="GFEIACH"/>
<gene>
    <name evidence="10" type="ORF">M231_05494</name>
</gene>
<dbReference type="GO" id="GO:0005886">
    <property type="term" value="C:plasma membrane"/>
    <property type="evidence" value="ECO:0007669"/>
    <property type="project" value="UniProtKB-SubCell"/>
</dbReference>
<keyword evidence="6" id="KW-0449">Lipoprotein</keyword>
<evidence type="ECO:0000256" key="8">
    <source>
        <dbReference type="SAM" id="MobiDB-lite"/>
    </source>
</evidence>
<feature type="domain" description="NodB homology" evidence="9">
    <location>
        <begin position="74"/>
        <end position="303"/>
    </location>
</feature>
<dbReference type="GO" id="GO:0005975">
    <property type="term" value="P:carbohydrate metabolic process"/>
    <property type="evidence" value="ECO:0007669"/>
    <property type="project" value="InterPro"/>
</dbReference>
<reference evidence="10 11" key="1">
    <citation type="submission" date="2016-06" db="EMBL/GenBank/DDBJ databases">
        <title>Evolution of pathogenesis and genome organization in the Tremellales.</title>
        <authorList>
            <person name="Cuomo C."/>
            <person name="Litvintseva A."/>
            <person name="Heitman J."/>
            <person name="Chen Y."/>
            <person name="Sun S."/>
            <person name="Springer D."/>
            <person name="Dromer F."/>
            <person name="Young S."/>
            <person name="Zeng Q."/>
            <person name="Chapman S."/>
            <person name="Gujja S."/>
            <person name="Saif S."/>
            <person name="Birren B."/>
        </authorList>
    </citation>
    <scope>NUCLEOTIDE SEQUENCE [LARGE SCALE GENOMIC DNA]</scope>
    <source>
        <strain evidence="10 11">ATCC 28783</strain>
    </source>
</reference>
<keyword evidence="7" id="KW-0961">Cell wall biogenesis/degradation</keyword>
<evidence type="ECO:0000313" key="11">
    <source>
        <dbReference type="Proteomes" id="UP000289152"/>
    </source>
</evidence>
<evidence type="ECO:0000256" key="1">
    <source>
        <dbReference type="ARBA" id="ARBA00004609"/>
    </source>
</evidence>
<evidence type="ECO:0000256" key="6">
    <source>
        <dbReference type="ARBA" id="ARBA00023288"/>
    </source>
</evidence>
<dbReference type="VEuPathDB" id="FungiDB:TREMEDRAFT_72123"/>
<keyword evidence="11" id="KW-1185">Reference proteome</keyword>
<evidence type="ECO:0000256" key="7">
    <source>
        <dbReference type="ARBA" id="ARBA00023316"/>
    </source>
</evidence>
<feature type="region of interest" description="Disordered" evidence="8">
    <location>
        <begin position="321"/>
        <end position="342"/>
    </location>
</feature>
<dbReference type="Proteomes" id="UP000289152">
    <property type="component" value="Unassembled WGS sequence"/>
</dbReference>
<evidence type="ECO:0000259" key="9">
    <source>
        <dbReference type="PROSITE" id="PS51677"/>
    </source>
</evidence>
<dbReference type="GO" id="GO:0016810">
    <property type="term" value="F:hydrolase activity, acting on carbon-nitrogen (but not peptide) bonds"/>
    <property type="evidence" value="ECO:0007669"/>
    <property type="project" value="InterPro"/>
</dbReference>
<dbReference type="GO" id="GO:0071555">
    <property type="term" value="P:cell wall organization"/>
    <property type="evidence" value="ECO:0007669"/>
    <property type="project" value="UniProtKB-KW"/>
</dbReference>
<dbReference type="Pfam" id="PF01522">
    <property type="entry name" value="Polysacc_deac_1"/>
    <property type="match status" value="1"/>
</dbReference>
<dbReference type="EMBL" id="SDIL01000074">
    <property type="protein sequence ID" value="RXK37204.1"/>
    <property type="molecule type" value="Genomic_DNA"/>
</dbReference>
<evidence type="ECO:0000313" key="10">
    <source>
        <dbReference type="EMBL" id="RXK37204.1"/>
    </source>
</evidence>
<protein>
    <recommendedName>
        <fullName evidence="9">NodB homology domain-containing protein</fullName>
    </recommendedName>
</protein>
<dbReference type="OrthoDB" id="9970124at2759"/>
<keyword evidence="3" id="KW-0336">GPI-anchor</keyword>
<proteinExistence type="predicted"/>
<dbReference type="AlphaFoldDB" id="A0A4Q1BHW5"/>
<keyword evidence="4" id="KW-0472">Membrane</keyword>
<sequence length="342" mass="39221">MSRDLSDFTLEREFVGYGYKNIDPKWPKGAKIAINFIAQYNVGSERSIELGDAETEYYLTELPIRARGKKGKDDLLENQYEYGTRIGVPRLLDLFKRQGVPLTWNMYTLAMEKVPYWVKPILDSGAEITLGGKRWIDLLDGVSPEEEDSMIRESLDKLQEITGDKTIPAGWFTDRRSNRTIRLYAQAMEDKGLPLLYSSDSCSDDLPFWTKSPVHDKGLLMLPFSYDVSDAKYNLLGNGPNTPQAYFKYLKDTFDILYEEGVDGEPKMMTILLHPHITGRGTRAYWLEQFLEYIKSVDGVWIARRDEIAKHFASVHPYDPKTAFGQTPKPVEDDKYPGPGKW</sequence>
<dbReference type="PANTHER" id="PTHR43123:SF4">
    <property type="entry name" value="POLYSACCHARIDE DEACETYLASE"/>
    <property type="match status" value="1"/>
</dbReference>
<evidence type="ECO:0000256" key="3">
    <source>
        <dbReference type="ARBA" id="ARBA00022622"/>
    </source>
</evidence>
<comment type="subcellular location">
    <subcellularLocation>
        <location evidence="1">Cell membrane</location>
        <topology evidence="1">Lipid-anchor</topology>
        <topology evidence="1">GPI-anchor</topology>
    </subcellularLocation>
</comment>
<dbReference type="Gene3D" id="3.20.20.370">
    <property type="entry name" value="Glycoside hydrolase/deacetylase"/>
    <property type="match status" value="1"/>
</dbReference>
<dbReference type="InParanoid" id="A0A4Q1BHW5"/>